<gene>
    <name evidence="2" type="ORF">BU16DRAFT_538617</name>
</gene>
<dbReference type="AlphaFoldDB" id="A0A6A6QV42"/>
<evidence type="ECO:0000256" key="1">
    <source>
        <dbReference type="SAM" id="MobiDB-lite"/>
    </source>
</evidence>
<dbReference type="EMBL" id="MU004188">
    <property type="protein sequence ID" value="KAF2496012.1"/>
    <property type="molecule type" value="Genomic_DNA"/>
</dbReference>
<accession>A0A6A6QV42</accession>
<proteinExistence type="predicted"/>
<protein>
    <submittedName>
        <fullName evidence="2">Uncharacterized protein</fullName>
    </submittedName>
</protein>
<organism evidence="2 3">
    <name type="scientific">Lophium mytilinum</name>
    <dbReference type="NCBI Taxonomy" id="390894"/>
    <lineage>
        <taxon>Eukaryota</taxon>
        <taxon>Fungi</taxon>
        <taxon>Dikarya</taxon>
        <taxon>Ascomycota</taxon>
        <taxon>Pezizomycotina</taxon>
        <taxon>Dothideomycetes</taxon>
        <taxon>Pleosporomycetidae</taxon>
        <taxon>Mytilinidiales</taxon>
        <taxon>Mytilinidiaceae</taxon>
        <taxon>Lophium</taxon>
    </lineage>
</organism>
<evidence type="ECO:0000313" key="2">
    <source>
        <dbReference type="EMBL" id="KAF2496012.1"/>
    </source>
</evidence>
<dbReference type="OrthoDB" id="3833686at2759"/>
<feature type="region of interest" description="Disordered" evidence="1">
    <location>
        <begin position="95"/>
        <end position="123"/>
    </location>
</feature>
<reference evidence="2" key="1">
    <citation type="journal article" date="2020" name="Stud. Mycol.">
        <title>101 Dothideomycetes genomes: a test case for predicting lifestyles and emergence of pathogens.</title>
        <authorList>
            <person name="Haridas S."/>
            <person name="Albert R."/>
            <person name="Binder M."/>
            <person name="Bloem J."/>
            <person name="Labutti K."/>
            <person name="Salamov A."/>
            <person name="Andreopoulos B."/>
            <person name="Baker S."/>
            <person name="Barry K."/>
            <person name="Bills G."/>
            <person name="Bluhm B."/>
            <person name="Cannon C."/>
            <person name="Castanera R."/>
            <person name="Culley D."/>
            <person name="Daum C."/>
            <person name="Ezra D."/>
            <person name="Gonzalez J."/>
            <person name="Henrissat B."/>
            <person name="Kuo A."/>
            <person name="Liang C."/>
            <person name="Lipzen A."/>
            <person name="Lutzoni F."/>
            <person name="Magnuson J."/>
            <person name="Mondo S."/>
            <person name="Nolan M."/>
            <person name="Ohm R."/>
            <person name="Pangilinan J."/>
            <person name="Park H.-J."/>
            <person name="Ramirez L."/>
            <person name="Alfaro M."/>
            <person name="Sun H."/>
            <person name="Tritt A."/>
            <person name="Yoshinaga Y."/>
            <person name="Zwiers L.-H."/>
            <person name="Turgeon B."/>
            <person name="Goodwin S."/>
            <person name="Spatafora J."/>
            <person name="Crous P."/>
            <person name="Grigoriev I."/>
        </authorList>
    </citation>
    <scope>NUCLEOTIDE SEQUENCE</scope>
    <source>
        <strain evidence="2">CBS 269.34</strain>
    </source>
</reference>
<sequence>MVRIPFQRAVRDGPVISITKECDIINISVEFGEGPTRPSPRHKSALAKVIIRCTKCRPLQSSLRNTLATFGPESAQYQSTAKVVTDYIAQKTVSQPSTAMGKGKEKEAQGPMFTLAHRPKPAG</sequence>
<dbReference type="Proteomes" id="UP000799750">
    <property type="component" value="Unassembled WGS sequence"/>
</dbReference>
<keyword evidence="3" id="KW-1185">Reference proteome</keyword>
<evidence type="ECO:0000313" key="3">
    <source>
        <dbReference type="Proteomes" id="UP000799750"/>
    </source>
</evidence>
<name>A0A6A6QV42_9PEZI</name>